<reference evidence="1 2" key="1">
    <citation type="journal article" date="2020" name="ISME J.">
        <title>Comparative genomics reveals insights into cyanobacterial evolution and habitat adaptation.</title>
        <authorList>
            <person name="Chen M.Y."/>
            <person name="Teng W.K."/>
            <person name="Zhao L."/>
            <person name="Hu C.X."/>
            <person name="Zhou Y.K."/>
            <person name="Han B.P."/>
            <person name="Song L.R."/>
            <person name="Shu W.S."/>
        </authorList>
    </citation>
    <scope>NUCLEOTIDE SEQUENCE [LARGE SCALE GENOMIC DNA]</scope>
    <source>
        <strain evidence="1 2">FACHB-252</strain>
    </source>
</reference>
<keyword evidence="2" id="KW-1185">Reference proteome</keyword>
<accession>A0ABR8HKK2</accession>
<protein>
    <submittedName>
        <fullName evidence="1">Uncharacterized protein</fullName>
    </submittedName>
</protein>
<dbReference type="Proteomes" id="UP000606396">
    <property type="component" value="Unassembled WGS sequence"/>
</dbReference>
<sequence>MSFLKQRFNLRVESESAATIVETFAGLKRRYGALSPTREGFEERWQAFKHFYDSQGGYSGIEALSALANYLKINLDDVPPSTRYYWFSQVGLSYSAHGTYHSKDLALVAFVAAKWAINKRKQTMKSATIEVLTLAL</sequence>
<dbReference type="EMBL" id="JACJTC010000040">
    <property type="protein sequence ID" value="MBD2616112.1"/>
    <property type="molecule type" value="Genomic_DNA"/>
</dbReference>
<gene>
    <name evidence="1" type="ORF">H6G94_33545</name>
</gene>
<evidence type="ECO:0000313" key="1">
    <source>
        <dbReference type="EMBL" id="MBD2616112.1"/>
    </source>
</evidence>
<name>A0ABR8HKK2_NOSPU</name>
<comment type="caution">
    <text evidence="1">The sequence shown here is derived from an EMBL/GenBank/DDBJ whole genome shotgun (WGS) entry which is preliminary data.</text>
</comment>
<organism evidence="1 2">
    <name type="scientific">Nostoc punctiforme FACHB-252</name>
    <dbReference type="NCBI Taxonomy" id="1357509"/>
    <lineage>
        <taxon>Bacteria</taxon>
        <taxon>Bacillati</taxon>
        <taxon>Cyanobacteriota</taxon>
        <taxon>Cyanophyceae</taxon>
        <taxon>Nostocales</taxon>
        <taxon>Nostocaceae</taxon>
        <taxon>Nostoc</taxon>
    </lineage>
</organism>
<evidence type="ECO:0000313" key="2">
    <source>
        <dbReference type="Proteomes" id="UP000606396"/>
    </source>
</evidence>
<proteinExistence type="predicted"/>
<dbReference type="RefSeq" id="WP_190952573.1">
    <property type="nucleotide sequence ID" value="NZ_JACJTC010000040.1"/>
</dbReference>